<gene>
    <name evidence="1" type="ORF">EVAR_39956_1</name>
</gene>
<organism evidence="1 2">
    <name type="scientific">Eumeta variegata</name>
    <name type="common">Bagworm moth</name>
    <name type="synonym">Eumeta japonica</name>
    <dbReference type="NCBI Taxonomy" id="151549"/>
    <lineage>
        <taxon>Eukaryota</taxon>
        <taxon>Metazoa</taxon>
        <taxon>Ecdysozoa</taxon>
        <taxon>Arthropoda</taxon>
        <taxon>Hexapoda</taxon>
        <taxon>Insecta</taxon>
        <taxon>Pterygota</taxon>
        <taxon>Neoptera</taxon>
        <taxon>Endopterygota</taxon>
        <taxon>Lepidoptera</taxon>
        <taxon>Glossata</taxon>
        <taxon>Ditrysia</taxon>
        <taxon>Tineoidea</taxon>
        <taxon>Psychidae</taxon>
        <taxon>Oiketicinae</taxon>
        <taxon>Eumeta</taxon>
    </lineage>
</organism>
<keyword evidence="2" id="KW-1185">Reference proteome</keyword>
<evidence type="ECO:0000313" key="1">
    <source>
        <dbReference type="EMBL" id="GBP57317.1"/>
    </source>
</evidence>
<dbReference type="Proteomes" id="UP000299102">
    <property type="component" value="Unassembled WGS sequence"/>
</dbReference>
<dbReference type="AlphaFoldDB" id="A0A4C1X4U5"/>
<sequence length="237" mass="26945">MHLTLCYAILKLSFFRIKSEAIGIAIFKEIPSLALTKESVEDTNLQIRGSSKFGRETYIQNFERQRSVRATRDCGHSQPRKSYQCIAALLERKRISSKSGMLKALSLFMKKKNCKETKIERYSPQLIVWPTAARAHRTVGPQPSLSSRHAKPSAGRAECVHCTINSPIKLNTNLLEGRIERLAGWFRGRVRATCWQVRPMLCFLGFCTQRAPMECCLLLRLHCVPVCLSVRPPVIEL</sequence>
<name>A0A4C1X4U5_EUMVA</name>
<comment type="caution">
    <text evidence="1">The sequence shown here is derived from an EMBL/GenBank/DDBJ whole genome shotgun (WGS) entry which is preliminary data.</text>
</comment>
<reference evidence="1 2" key="1">
    <citation type="journal article" date="2019" name="Commun. Biol.">
        <title>The bagworm genome reveals a unique fibroin gene that provides high tensile strength.</title>
        <authorList>
            <person name="Kono N."/>
            <person name="Nakamura H."/>
            <person name="Ohtoshi R."/>
            <person name="Tomita M."/>
            <person name="Numata K."/>
            <person name="Arakawa K."/>
        </authorList>
    </citation>
    <scope>NUCLEOTIDE SEQUENCE [LARGE SCALE GENOMIC DNA]</scope>
</reference>
<evidence type="ECO:0000313" key="2">
    <source>
        <dbReference type="Proteomes" id="UP000299102"/>
    </source>
</evidence>
<protein>
    <submittedName>
        <fullName evidence="1">Uncharacterized protein</fullName>
    </submittedName>
</protein>
<proteinExistence type="predicted"/>
<dbReference type="EMBL" id="BGZK01000713">
    <property type="protein sequence ID" value="GBP57317.1"/>
    <property type="molecule type" value="Genomic_DNA"/>
</dbReference>
<accession>A0A4C1X4U5</accession>